<dbReference type="InterPro" id="IPR050570">
    <property type="entry name" value="Cell_wall_metabolism_enzyme"/>
</dbReference>
<dbReference type="Pfam" id="PF01551">
    <property type="entry name" value="Peptidase_M23"/>
    <property type="match status" value="1"/>
</dbReference>
<evidence type="ECO:0000313" key="5">
    <source>
        <dbReference type="Proteomes" id="UP001595867"/>
    </source>
</evidence>
<gene>
    <name evidence="4" type="ORF">ACFO0C_36390</name>
</gene>
<dbReference type="EC" id="3.4.24.-" evidence="4"/>
<dbReference type="RefSeq" id="WP_378071319.1">
    <property type="nucleotide sequence ID" value="NZ_JBHSBL010000024.1"/>
</dbReference>
<keyword evidence="5" id="KW-1185">Reference proteome</keyword>
<organism evidence="4 5">
    <name type="scientific">Actinoplanes subglobosus</name>
    <dbReference type="NCBI Taxonomy" id="1547892"/>
    <lineage>
        <taxon>Bacteria</taxon>
        <taxon>Bacillati</taxon>
        <taxon>Actinomycetota</taxon>
        <taxon>Actinomycetes</taxon>
        <taxon>Micromonosporales</taxon>
        <taxon>Micromonosporaceae</taxon>
        <taxon>Actinoplanes</taxon>
    </lineage>
</organism>
<protein>
    <submittedName>
        <fullName evidence="4">M23 family metallopeptidase</fullName>
        <ecNumber evidence="4">3.4.24.-</ecNumber>
    </submittedName>
</protein>
<dbReference type="EMBL" id="JBHSBL010000024">
    <property type="protein sequence ID" value="MFC4070441.1"/>
    <property type="molecule type" value="Genomic_DNA"/>
</dbReference>
<evidence type="ECO:0000256" key="1">
    <source>
        <dbReference type="SAM" id="MobiDB-lite"/>
    </source>
</evidence>
<evidence type="ECO:0000256" key="2">
    <source>
        <dbReference type="SAM" id="Phobius"/>
    </source>
</evidence>
<accession>A0ABV8J380</accession>
<dbReference type="Proteomes" id="UP001595867">
    <property type="component" value="Unassembled WGS sequence"/>
</dbReference>
<sequence>MTHHGSSAIKRMIARWQTLWLRLFVLAVVVSLVLPPLPWLVDLPVKAALLLLAFVRPPRSASPPVELGPPVRGRWVALNSPGTGTPSHGVRAYGQMYAVDLLQPSPDAPDSISWSPRTRAPGSYPCFGRPVLAMAAGTVVRVASWQRDHRSRDTWPSLLWMMTAEAFVRELGGVSWILGNHVIVRHDDGTFAAYAHLRRRSAKVRTGDRVTAGQQLAEVGNSGNTSEPHLHVQLMDDPRPTAAAGIPMRWPDLAFEDEKDPRWSTGDPKPTALAGFPENGRLFDAGVR</sequence>
<evidence type="ECO:0000313" key="4">
    <source>
        <dbReference type="EMBL" id="MFC4070441.1"/>
    </source>
</evidence>
<comment type="caution">
    <text evidence="4">The sequence shown here is derived from an EMBL/GenBank/DDBJ whole genome shotgun (WGS) entry which is preliminary data.</text>
</comment>
<dbReference type="Gene3D" id="2.70.70.10">
    <property type="entry name" value="Glucose Permease (Domain IIA)"/>
    <property type="match status" value="1"/>
</dbReference>
<dbReference type="PANTHER" id="PTHR21666">
    <property type="entry name" value="PEPTIDASE-RELATED"/>
    <property type="match status" value="1"/>
</dbReference>
<dbReference type="InterPro" id="IPR011055">
    <property type="entry name" value="Dup_hybrid_motif"/>
</dbReference>
<dbReference type="CDD" id="cd12797">
    <property type="entry name" value="M23_peptidase"/>
    <property type="match status" value="1"/>
</dbReference>
<reference evidence="5" key="1">
    <citation type="journal article" date="2019" name="Int. J. Syst. Evol. Microbiol.">
        <title>The Global Catalogue of Microorganisms (GCM) 10K type strain sequencing project: providing services to taxonomists for standard genome sequencing and annotation.</title>
        <authorList>
            <consortium name="The Broad Institute Genomics Platform"/>
            <consortium name="The Broad Institute Genome Sequencing Center for Infectious Disease"/>
            <person name="Wu L."/>
            <person name="Ma J."/>
        </authorList>
    </citation>
    <scope>NUCLEOTIDE SEQUENCE [LARGE SCALE GENOMIC DNA]</scope>
    <source>
        <strain evidence="5">TBRC 5832</strain>
    </source>
</reference>
<feature type="transmembrane region" description="Helical" evidence="2">
    <location>
        <begin position="20"/>
        <end position="41"/>
    </location>
</feature>
<keyword evidence="4" id="KW-0378">Hydrolase</keyword>
<keyword evidence="2" id="KW-0472">Membrane</keyword>
<proteinExistence type="predicted"/>
<dbReference type="GO" id="GO:0016787">
    <property type="term" value="F:hydrolase activity"/>
    <property type="evidence" value="ECO:0007669"/>
    <property type="project" value="UniProtKB-KW"/>
</dbReference>
<dbReference type="InterPro" id="IPR016047">
    <property type="entry name" value="M23ase_b-sheet_dom"/>
</dbReference>
<dbReference type="PANTHER" id="PTHR21666:SF270">
    <property type="entry name" value="MUREIN HYDROLASE ACTIVATOR ENVC"/>
    <property type="match status" value="1"/>
</dbReference>
<feature type="domain" description="M23ase beta-sheet core" evidence="3">
    <location>
        <begin position="177"/>
        <end position="237"/>
    </location>
</feature>
<name>A0ABV8J380_9ACTN</name>
<feature type="region of interest" description="Disordered" evidence="1">
    <location>
        <begin position="258"/>
        <end position="288"/>
    </location>
</feature>
<evidence type="ECO:0000259" key="3">
    <source>
        <dbReference type="Pfam" id="PF01551"/>
    </source>
</evidence>
<keyword evidence="2" id="KW-0812">Transmembrane</keyword>
<dbReference type="SUPFAM" id="SSF51261">
    <property type="entry name" value="Duplicated hybrid motif"/>
    <property type="match status" value="1"/>
</dbReference>
<keyword evidence="2" id="KW-1133">Transmembrane helix</keyword>